<evidence type="ECO:0000313" key="1">
    <source>
        <dbReference type="EMBL" id="ETO81191.1"/>
    </source>
</evidence>
<protein>
    <submittedName>
        <fullName evidence="1">Uncharacterized protein</fullName>
    </submittedName>
</protein>
<accession>A0A081AQN0</accession>
<comment type="caution">
    <text evidence="1">The sequence shown here is derived from an EMBL/GenBank/DDBJ whole genome shotgun (WGS) entry which is preliminary data.</text>
</comment>
<dbReference type="AlphaFoldDB" id="A0A081AQN0"/>
<reference evidence="1 2" key="1">
    <citation type="submission" date="2013-11" db="EMBL/GenBank/DDBJ databases">
        <title>The Genome Sequence of Phytophthora parasitica P1976.</title>
        <authorList>
            <consortium name="The Broad Institute Genomics Platform"/>
            <person name="Russ C."/>
            <person name="Tyler B."/>
            <person name="Panabieres F."/>
            <person name="Shan W."/>
            <person name="Tripathy S."/>
            <person name="Grunwald N."/>
            <person name="Machado M."/>
            <person name="Johnson C.S."/>
            <person name="Walker B."/>
            <person name="Young S."/>
            <person name="Zeng Q."/>
            <person name="Gargeya S."/>
            <person name="Fitzgerald M."/>
            <person name="Haas B."/>
            <person name="Abouelleil A."/>
            <person name="Allen A.W."/>
            <person name="Alvarado L."/>
            <person name="Arachchi H.M."/>
            <person name="Berlin A.M."/>
            <person name="Chapman S.B."/>
            <person name="Gainer-Dewar J."/>
            <person name="Goldberg J."/>
            <person name="Griggs A."/>
            <person name="Gujja S."/>
            <person name="Hansen M."/>
            <person name="Howarth C."/>
            <person name="Imamovic A."/>
            <person name="Ireland A."/>
            <person name="Larimer J."/>
            <person name="McCowan C."/>
            <person name="Murphy C."/>
            <person name="Pearson M."/>
            <person name="Poon T.W."/>
            <person name="Priest M."/>
            <person name="Roberts A."/>
            <person name="Saif S."/>
            <person name="Shea T."/>
            <person name="Sisk P."/>
            <person name="Sykes S."/>
            <person name="Wortman J."/>
            <person name="Nusbaum C."/>
            <person name="Birren B."/>
        </authorList>
    </citation>
    <scope>NUCLEOTIDE SEQUENCE [LARGE SCALE GENOMIC DNA]</scope>
    <source>
        <strain evidence="1 2">P1976</strain>
    </source>
</reference>
<dbReference type="Proteomes" id="UP000028582">
    <property type="component" value="Unassembled WGS sequence"/>
</dbReference>
<evidence type="ECO:0000313" key="2">
    <source>
        <dbReference type="Proteomes" id="UP000028582"/>
    </source>
</evidence>
<sequence>MVDAAMSEEDMVNINLKKMKTDKEYALIGNRFIEEAKPPAARVTAAFPAAMAQIASAIEVPSRALVLGQLGQLGQGVDVQLVDRIEAEQLVNERRWHCRRARH</sequence>
<proteinExistence type="predicted"/>
<dbReference type="EMBL" id="ANJA01000893">
    <property type="protein sequence ID" value="ETO81191.1"/>
    <property type="molecule type" value="Genomic_DNA"/>
</dbReference>
<name>A0A081AQN0_PHYNI</name>
<gene>
    <name evidence="1" type="ORF">F444_04446</name>
</gene>
<organism evidence="1 2">
    <name type="scientific">Phytophthora nicotianae P1976</name>
    <dbReference type="NCBI Taxonomy" id="1317066"/>
    <lineage>
        <taxon>Eukaryota</taxon>
        <taxon>Sar</taxon>
        <taxon>Stramenopiles</taxon>
        <taxon>Oomycota</taxon>
        <taxon>Peronosporomycetes</taxon>
        <taxon>Peronosporales</taxon>
        <taxon>Peronosporaceae</taxon>
        <taxon>Phytophthora</taxon>
    </lineage>
</organism>